<comment type="caution">
    <text evidence="1">The sequence shown here is derived from an EMBL/GenBank/DDBJ whole genome shotgun (WGS) entry which is preliminary data.</text>
</comment>
<dbReference type="EMBL" id="JACHEG010000006">
    <property type="protein sequence ID" value="MBB6164759.1"/>
    <property type="molecule type" value="Genomic_DNA"/>
</dbReference>
<dbReference type="Proteomes" id="UP000547879">
    <property type="component" value="Unassembled WGS sequence"/>
</dbReference>
<keyword evidence="2" id="KW-1185">Reference proteome</keyword>
<dbReference type="AlphaFoldDB" id="A0A7W9YA29"/>
<sequence>MKYDPNLGLPAQVEDLETKDLAIPVSAKSPSTSVSRPLHTSDAPRVDQALRSVLEHRNDPYVEPKERFSALQEEVDSLRYRASDEVRVQIRNNPWQAVGIAVLAGFLLGIAR</sequence>
<proteinExistence type="predicted"/>
<gene>
    <name evidence="1" type="ORF">HNQ72_004604</name>
</gene>
<name>A0A7W9YA29_9HYPH</name>
<accession>A0A7W9YA29</accession>
<dbReference type="RefSeq" id="WP_183995491.1">
    <property type="nucleotide sequence ID" value="NZ_BMHW01000005.1"/>
</dbReference>
<evidence type="ECO:0000313" key="2">
    <source>
        <dbReference type="Proteomes" id="UP000547879"/>
    </source>
</evidence>
<evidence type="ECO:0000313" key="1">
    <source>
        <dbReference type="EMBL" id="MBB6164759.1"/>
    </source>
</evidence>
<protein>
    <submittedName>
        <fullName evidence="1">ElaB/YqjD/DUF883 family membrane-anchored ribosome-binding protein</fullName>
    </submittedName>
</protein>
<reference evidence="1 2" key="1">
    <citation type="submission" date="2020-08" db="EMBL/GenBank/DDBJ databases">
        <title>Genomic Encyclopedia of Type Strains, Phase IV (KMG-IV): sequencing the most valuable type-strain genomes for metagenomic binning, comparative biology and taxonomic classification.</title>
        <authorList>
            <person name="Goeker M."/>
        </authorList>
    </citation>
    <scope>NUCLEOTIDE SEQUENCE [LARGE SCALE GENOMIC DNA]</scope>
    <source>
        <strain evidence="1 2">DSM 100734</strain>
    </source>
</reference>
<organism evidence="1 2">
    <name type="scientific">Rhizobium wenxiniae</name>
    <dbReference type="NCBI Taxonomy" id="1737357"/>
    <lineage>
        <taxon>Bacteria</taxon>
        <taxon>Pseudomonadati</taxon>
        <taxon>Pseudomonadota</taxon>
        <taxon>Alphaproteobacteria</taxon>
        <taxon>Hyphomicrobiales</taxon>
        <taxon>Rhizobiaceae</taxon>
        <taxon>Rhizobium/Agrobacterium group</taxon>
        <taxon>Rhizobium</taxon>
    </lineage>
</organism>